<evidence type="ECO:0000313" key="12">
    <source>
        <dbReference type="EMBL" id="KMZ70615.1"/>
    </source>
</evidence>
<evidence type="ECO:0000256" key="9">
    <source>
        <dbReference type="ARBA" id="ARBA00023242"/>
    </source>
</evidence>
<dbReference type="GO" id="GO:0005524">
    <property type="term" value="F:ATP binding"/>
    <property type="evidence" value="ECO:0007669"/>
    <property type="project" value="UniProtKB-KW"/>
</dbReference>
<keyword evidence="8" id="KW-0234">DNA repair</keyword>
<dbReference type="AlphaFoldDB" id="A0A0K9PQX4"/>
<dbReference type="InterPro" id="IPR051988">
    <property type="entry name" value="HRR_RAD51_Paralog"/>
</dbReference>
<dbReference type="GO" id="GO:0005815">
    <property type="term" value="C:microtubule organizing center"/>
    <property type="evidence" value="ECO:0000318"/>
    <property type="project" value="GO_Central"/>
</dbReference>
<dbReference type="OrthoDB" id="336321at2759"/>
<keyword evidence="7" id="KW-0233">DNA recombination</keyword>
<dbReference type="GO" id="GO:0003697">
    <property type="term" value="F:single-stranded DNA binding"/>
    <property type="evidence" value="ECO:0000318"/>
    <property type="project" value="GO_Central"/>
</dbReference>
<dbReference type="GO" id="GO:0007131">
    <property type="term" value="P:reciprocal meiotic recombination"/>
    <property type="evidence" value="ECO:0000318"/>
    <property type="project" value="GO_Central"/>
</dbReference>
<dbReference type="Proteomes" id="UP000036987">
    <property type="component" value="Unassembled WGS sequence"/>
</dbReference>
<keyword evidence="6" id="KW-0238">DNA-binding</keyword>
<sequence>MHQHPWQNGMELLEDVLKNKNCISTGCEGIDTVLNGGLRKGQLTELAGPSSSGKTQVCLCTALHVADKEMGEVMFLDTGNSFSSKRIASMMEKEIRLERVMTRIFHQAVFDIFTMFTVLNDLCLNLRQEEERNRERKLCLLIIDSISSLITPILGGKNSNGWSMMVSIGFLLKKLAYEHNIAVLVTNHTVGGERGSSKPALGESWKCIPHVRLFLSNDRETYIRNVSVLKHTSVILGRSSTFMINDGWKI</sequence>
<dbReference type="InterPro" id="IPR047323">
    <property type="entry name" value="Rad51D_C"/>
</dbReference>
<dbReference type="GO" id="GO:0000724">
    <property type="term" value="P:double-strand break repair via homologous recombination"/>
    <property type="evidence" value="ECO:0000318"/>
    <property type="project" value="GO_Central"/>
</dbReference>
<evidence type="ECO:0000256" key="6">
    <source>
        <dbReference type="ARBA" id="ARBA00023125"/>
    </source>
</evidence>
<evidence type="ECO:0000256" key="10">
    <source>
        <dbReference type="ARBA" id="ARBA00056000"/>
    </source>
</evidence>
<dbReference type="EMBL" id="LFYR01000725">
    <property type="protein sequence ID" value="KMZ70615.1"/>
    <property type="molecule type" value="Genomic_DNA"/>
</dbReference>
<dbReference type="InterPro" id="IPR013632">
    <property type="entry name" value="Rad51_C"/>
</dbReference>
<dbReference type="GO" id="GO:0008094">
    <property type="term" value="F:ATP-dependent activity, acting on DNA"/>
    <property type="evidence" value="ECO:0000318"/>
    <property type="project" value="GO_Central"/>
</dbReference>
<dbReference type="InterPro" id="IPR020588">
    <property type="entry name" value="RecA_ATP-bd"/>
</dbReference>
<evidence type="ECO:0000256" key="5">
    <source>
        <dbReference type="ARBA" id="ARBA00022840"/>
    </source>
</evidence>
<evidence type="ECO:0000256" key="1">
    <source>
        <dbReference type="ARBA" id="ARBA00004123"/>
    </source>
</evidence>
<proteinExistence type="inferred from homology"/>
<dbReference type="OMA" id="QRIHTFR"/>
<organism evidence="12 13">
    <name type="scientific">Zostera marina</name>
    <name type="common">Eelgrass</name>
    <dbReference type="NCBI Taxonomy" id="29655"/>
    <lineage>
        <taxon>Eukaryota</taxon>
        <taxon>Viridiplantae</taxon>
        <taxon>Streptophyta</taxon>
        <taxon>Embryophyta</taxon>
        <taxon>Tracheophyta</taxon>
        <taxon>Spermatophyta</taxon>
        <taxon>Magnoliopsida</taxon>
        <taxon>Liliopsida</taxon>
        <taxon>Zosteraceae</taxon>
        <taxon>Zostera</taxon>
    </lineage>
</organism>
<dbReference type="GO" id="GO:0140664">
    <property type="term" value="F:ATP-dependent DNA damage sensor activity"/>
    <property type="evidence" value="ECO:0007669"/>
    <property type="project" value="InterPro"/>
</dbReference>
<name>A0A0K9PQX4_ZOSMR</name>
<dbReference type="GO" id="GO:0042148">
    <property type="term" value="P:DNA strand invasion"/>
    <property type="evidence" value="ECO:0000318"/>
    <property type="project" value="GO_Central"/>
</dbReference>
<evidence type="ECO:0000256" key="3">
    <source>
        <dbReference type="ARBA" id="ARBA00022741"/>
    </source>
</evidence>
<dbReference type="GO" id="GO:0000723">
    <property type="term" value="P:telomere maintenance"/>
    <property type="evidence" value="ECO:0000318"/>
    <property type="project" value="GO_Central"/>
</dbReference>
<dbReference type="STRING" id="29655.A0A0K9PQX4"/>
<keyword evidence="3" id="KW-0547">Nucleotide-binding</keyword>
<dbReference type="InterPro" id="IPR027417">
    <property type="entry name" value="P-loop_NTPase"/>
</dbReference>
<comment type="function">
    <text evidence="10">Involved in the homologous recombination repair (HRR) pathway of double-stranded DNA breaks arising during DNA replication or induced by DNA-damaging agents.</text>
</comment>
<comment type="subcellular location">
    <subcellularLocation>
        <location evidence="1">Nucleus</location>
    </subcellularLocation>
</comment>
<dbReference type="Gene3D" id="3.40.50.300">
    <property type="entry name" value="P-loop containing nucleotide triphosphate hydrolases"/>
    <property type="match status" value="1"/>
</dbReference>
<feature type="domain" description="RecA family profile 1" evidence="11">
    <location>
        <begin position="19"/>
        <end position="189"/>
    </location>
</feature>
<dbReference type="FunFam" id="3.40.50.300:FF:001665">
    <property type="entry name" value="DNA repair protein RAD51 4"/>
    <property type="match status" value="1"/>
</dbReference>
<evidence type="ECO:0000259" key="11">
    <source>
        <dbReference type="PROSITE" id="PS50162"/>
    </source>
</evidence>
<evidence type="ECO:0000313" key="13">
    <source>
        <dbReference type="Proteomes" id="UP000036987"/>
    </source>
</evidence>
<keyword evidence="4" id="KW-0227">DNA damage</keyword>
<comment type="caution">
    <text evidence="12">The sequence shown here is derived from an EMBL/GenBank/DDBJ whole genome shotgun (WGS) entry which is preliminary data.</text>
</comment>
<dbReference type="CDD" id="cd19489">
    <property type="entry name" value="Rad51D"/>
    <property type="match status" value="1"/>
</dbReference>
<keyword evidence="9" id="KW-0539">Nucleus</keyword>
<dbReference type="SUPFAM" id="SSF52540">
    <property type="entry name" value="P-loop containing nucleoside triphosphate hydrolases"/>
    <property type="match status" value="1"/>
</dbReference>
<accession>A0A0K9PQX4</accession>
<evidence type="ECO:0000256" key="8">
    <source>
        <dbReference type="ARBA" id="ARBA00023204"/>
    </source>
</evidence>
<evidence type="ECO:0000256" key="4">
    <source>
        <dbReference type="ARBA" id="ARBA00022763"/>
    </source>
</evidence>
<protein>
    <recommendedName>
        <fullName evidence="11">RecA family profile 1 domain-containing protein</fullName>
    </recommendedName>
</protein>
<reference evidence="13" key="1">
    <citation type="journal article" date="2016" name="Nature">
        <title>The genome of the seagrass Zostera marina reveals angiosperm adaptation to the sea.</title>
        <authorList>
            <person name="Olsen J.L."/>
            <person name="Rouze P."/>
            <person name="Verhelst B."/>
            <person name="Lin Y.-C."/>
            <person name="Bayer T."/>
            <person name="Collen J."/>
            <person name="Dattolo E."/>
            <person name="De Paoli E."/>
            <person name="Dittami S."/>
            <person name="Maumus F."/>
            <person name="Michel G."/>
            <person name="Kersting A."/>
            <person name="Lauritano C."/>
            <person name="Lohaus R."/>
            <person name="Toepel M."/>
            <person name="Tonon T."/>
            <person name="Vanneste K."/>
            <person name="Amirebrahimi M."/>
            <person name="Brakel J."/>
            <person name="Bostroem C."/>
            <person name="Chovatia M."/>
            <person name="Grimwood J."/>
            <person name="Jenkins J.W."/>
            <person name="Jueterbock A."/>
            <person name="Mraz A."/>
            <person name="Stam W.T."/>
            <person name="Tice H."/>
            <person name="Bornberg-Bauer E."/>
            <person name="Green P.J."/>
            <person name="Pearson G.A."/>
            <person name="Procaccini G."/>
            <person name="Duarte C.M."/>
            <person name="Schmutz J."/>
            <person name="Reusch T.B.H."/>
            <person name="Van de Peer Y."/>
        </authorList>
    </citation>
    <scope>NUCLEOTIDE SEQUENCE [LARGE SCALE GENOMIC DNA]</scope>
    <source>
        <strain evidence="13">cv. Finnish</strain>
    </source>
</reference>
<keyword evidence="5" id="KW-0067">ATP-binding</keyword>
<comment type="similarity">
    <text evidence="2">Belongs to the RecA family. RAD51 subfamily.</text>
</comment>
<evidence type="ECO:0000256" key="7">
    <source>
        <dbReference type="ARBA" id="ARBA00023172"/>
    </source>
</evidence>
<dbReference type="Pfam" id="PF08423">
    <property type="entry name" value="Rad51"/>
    <property type="match status" value="1"/>
</dbReference>
<dbReference type="GO" id="GO:0005657">
    <property type="term" value="C:replication fork"/>
    <property type="evidence" value="ECO:0000318"/>
    <property type="project" value="GO_Central"/>
</dbReference>
<keyword evidence="13" id="KW-1185">Reference proteome</keyword>
<evidence type="ECO:0000256" key="2">
    <source>
        <dbReference type="ARBA" id="ARBA00007095"/>
    </source>
</evidence>
<dbReference type="GO" id="GO:0033063">
    <property type="term" value="C:Rad51B-Rad51C-Rad51D-XRCC2 complex"/>
    <property type="evidence" value="ECO:0000318"/>
    <property type="project" value="GO_Central"/>
</dbReference>
<dbReference type="PANTHER" id="PTHR46457">
    <property type="entry name" value="DNA REPAIR PROTEIN RAD51 HOMOLOG 4"/>
    <property type="match status" value="1"/>
</dbReference>
<gene>
    <name evidence="12" type="ORF">ZOSMA_198G00150</name>
</gene>
<dbReference type="PANTHER" id="PTHR46457:SF1">
    <property type="entry name" value="DNA REPAIR PROTEIN RAD51 HOMOLOG 4"/>
    <property type="match status" value="1"/>
</dbReference>
<dbReference type="PROSITE" id="PS50162">
    <property type="entry name" value="RECA_2"/>
    <property type="match status" value="1"/>
</dbReference>